<dbReference type="RefSeq" id="WP_343967362.1">
    <property type="nucleotide sequence ID" value="NZ_BAAAGK010000058.1"/>
</dbReference>
<dbReference type="PROSITE" id="PS00759">
    <property type="entry name" value="ARGE_DAPE_CPG2_2"/>
    <property type="match status" value="1"/>
</dbReference>
<dbReference type="Gene3D" id="3.40.630.10">
    <property type="entry name" value="Zn peptidases"/>
    <property type="match status" value="1"/>
</dbReference>
<dbReference type="InterPro" id="IPR001261">
    <property type="entry name" value="ArgE/DapE_CS"/>
</dbReference>
<dbReference type="InterPro" id="IPR050072">
    <property type="entry name" value="Peptidase_M20A"/>
</dbReference>
<proteinExistence type="inferred from homology"/>
<dbReference type="EMBL" id="JBHTEE010000001">
    <property type="protein sequence ID" value="MFC7598884.1"/>
    <property type="molecule type" value="Genomic_DNA"/>
</dbReference>
<dbReference type="PANTHER" id="PTHR43808">
    <property type="entry name" value="ACETYLORNITHINE DEACETYLASE"/>
    <property type="match status" value="1"/>
</dbReference>
<dbReference type="SUPFAM" id="SSF55031">
    <property type="entry name" value="Bacterial exopeptidase dimerisation domain"/>
    <property type="match status" value="1"/>
</dbReference>
<dbReference type="PANTHER" id="PTHR43808:SF8">
    <property type="entry name" value="PEPTIDASE M20 DIMERISATION DOMAIN-CONTAINING PROTEIN"/>
    <property type="match status" value="1"/>
</dbReference>
<evidence type="ECO:0000256" key="5">
    <source>
        <dbReference type="ARBA" id="ARBA00022833"/>
    </source>
</evidence>
<organism evidence="7 8">
    <name type="scientific">Streptosporangium amethystogenes subsp. fukuiense</name>
    <dbReference type="NCBI Taxonomy" id="698418"/>
    <lineage>
        <taxon>Bacteria</taxon>
        <taxon>Bacillati</taxon>
        <taxon>Actinomycetota</taxon>
        <taxon>Actinomycetes</taxon>
        <taxon>Streptosporangiales</taxon>
        <taxon>Streptosporangiaceae</taxon>
        <taxon>Streptosporangium</taxon>
    </lineage>
</organism>
<name>A0ABW2STA2_9ACTN</name>
<evidence type="ECO:0000313" key="7">
    <source>
        <dbReference type="EMBL" id="MFC7598884.1"/>
    </source>
</evidence>
<dbReference type="Pfam" id="PF01546">
    <property type="entry name" value="Peptidase_M20"/>
    <property type="match status" value="1"/>
</dbReference>
<evidence type="ECO:0000256" key="1">
    <source>
        <dbReference type="ARBA" id="ARBA00001947"/>
    </source>
</evidence>
<keyword evidence="3" id="KW-0479">Metal-binding</keyword>
<dbReference type="InterPro" id="IPR036264">
    <property type="entry name" value="Bact_exopeptidase_dim_dom"/>
</dbReference>
<evidence type="ECO:0000313" key="8">
    <source>
        <dbReference type="Proteomes" id="UP001596514"/>
    </source>
</evidence>
<dbReference type="Pfam" id="PF07687">
    <property type="entry name" value="M20_dimer"/>
    <property type="match status" value="1"/>
</dbReference>
<evidence type="ECO:0000259" key="6">
    <source>
        <dbReference type="Pfam" id="PF07687"/>
    </source>
</evidence>
<dbReference type="CDD" id="cd08659">
    <property type="entry name" value="M20_ArgE_DapE-like"/>
    <property type="match status" value="1"/>
</dbReference>
<keyword evidence="8" id="KW-1185">Reference proteome</keyword>
<feature type="domain" description="Peptidase M20 dimerisation" evidence="6">
    <location>
        <begin position="166"/>
        <end position="266"/>
    </location>
</feature>
<comment type="similarity">
    <text evidence="2">Belongs to the peptidase M20A family.</text>
</comment>
<keyword evidence="5" id="KW-0862">Zinc</keyword>
<gene>
    <name evidence="7" type="ORF">ACFQVD_02040</name>
</gene>
<reference evidence="8" key="1">
    <citation type="journal article" date="2019" name="Int. J. Syst. Evol. Microbiol.">
        <title>The Global Catalogue of Microorganisms (GCM) 10K type strain sequencing project: providing services to taxonomists for standard genome sequencing and annotation.</title>
        <authorList>
            <consortium name="The Broad Institute Genomics Platform"/>
            <consortium name="The Broad Institute Genome Sequencing Center for Infectious Disease"/>
            <person name="Wu L."/>
            <person name="Ma J."/>
        </authorList>
    </citation>
    <scope>NUCLEOTIDE SEQUENCE [LARGE SCALE GENOMIC DNA]</scope>
    <source>
        <strain evidence="8">JCM 10083</strain>
    </source>
</reference>
<evidence type="ECO:0000256" key="3">
    <source>
        <dbReference type="ARBA" id="ARBA00022723"/>
    </source>
</evidence>
<accession>A0ABW2STA2</accession>
<dbReference type="SUPFAM" id="SSF53187">
    <property type="entry name" value="Zn-dependent exopeptidases"/>
    <property type="match status" value="1"/>
</dbReference>
<dbReference type="InterPro" id="IPR011650">
    <property type="entry name" value="Peptidase_M20_dimer"/>
</dbReference>
<evidence type="ECO:0000256" key="4">
    <source>
        <dbReference type="ARBA" id="ARBA00022801"/>
    </source>
</evidence>
<keyword evidence="4" id="KW-0378">Hydrolase</keyword>
<comment type="cofactor">
    <cofactor evidence="1">
        <name>Zn(2+)</name>
        <dbReference type="ChEBI" id="CHEBI:29105"/>
    </cofactor>
</comment>
<dbReference type="Proteomes" id="UP001596514">
    <property type="component" value="Unassembled WGS sequence"/>
</dbReference>
<sequence length="364" mass="38253">MTDVVALTRELIRIDSVGGGEAAVAEPLARRLEAAGFEVRAHDHAPGRTGLVARWGTGVPVTLTGHLDTVPLGGRPWTHEPHTAEVDGDRLYGRGSSDMKAGVAALVVAAERHVRGPNHRVALEIVLTAGEETGCEGAIDMVARGLVSRSRGLLVAEPTANRALLGHKGALWLKATAHGRTAHGSMPHLGDNAIYKLARAIGAVERFDPGVSPHPWLGAPTVNVGTVHGGINVNSVPDLAEATVDMRTVTGQDHTELRERLRERLDGETSLEVLTDLPSVWTDPDDPFVRVLVAAGARPPGERPAASYFTDASVLATACGDAPTVICGPGEPEQAHVTDEYCEIPRIEEAVEIYAGALAGLSAP</sequence>
<dbReference type="InterPro" id="IPR002933">
    <property type="entry name" value="Peptidase_M20"/>
</dbReference>
<evidence type="ECO:0000256" key="2">
    <source>
        <dbReference type="ARBA" id="ARBA00006247"/>
    </source>
</evidence>
<protein>
    <submittedName>
        <fullName evidence="7">M20 family metallopeptidase</fullName>
    </submittedName>
</protein>
<dbReference type="Gene3D" id="3.30.70.360">
    <property type="match status" value="1"/>
</dbReference>
<comment type="caution">
    <text evidence="7">The sequence shown here is derived from an EMBL/GenBank/DDBJ whole genome shotgun (WGS) entry which is preliminary data.</text>
</comment>